<gene>
    <name evidence="9" type="primary">AQP3_1</name>
    <name evidence="9" type="ORF">EC973_004756</name>
</gene>
<sequence>MSARTLSVRSTLEKVVVVKNDSTNYATRSSNDDSYNDNEHLEIISTSRRRCHRLLTSLRNFRHKYREPLAEFFATLIVVLLIDGLFLSLRIWSSQRLSGLAVLTAICLAGHVSGAHINPAITLVFCWFGDFPGYKVPIYWFAQLVGGFCGAALLYPMILPAINRYDGGIRTVLGPTGTAGVFATYPPPYVSPTIAAFSEFIGTAVLAIVVLGSGNPQNIPFSSFQGVMVGIGLTAIILAFGYTSGFSLNPARDFGPRVFTAIAGWGLDVFTVQNYYMFVPLFVPLVGATFGSVVYSVFIDQ</sequence>
<keyword evidence="5 8" id="KW-1133">Transmembrane helix</keyword>
<dbReference type="GO" id="GO:0015250">
    <property type="term" value="F:water channel activity"/>
    <property type="evidence" value="ECO:0007669"/>
    <property type="project" value="TreeGrafter"/>
</dbReference>
<evidence type="ECO:0000256" key="4">
    <source>
        <dbReference type="ARBA" id="ARBA00022692"/>
    </source>
</evidence>
<dbReference type="Proteomes" id="UP000605846">
    <property type="component" value="Unassembled WGS sequence"/>
</dbReference>
<evidence type="ECO:0000256" key="3">
    <source>
        <dbReference type="ARBA" id="ARBA00022448"/>
    </source>
</evidence>
<dbReference type="AlphaFoldDB" id="A0A8H7BSI2"/>
<evidence type="ECO:0000256" key="5">
    <source>
        <dbReference type="ARBA" id="ARBA00022989"/>
    </source>
</evidence>
<evidence type="ECO:0000256" key="6">
    <source>
        <dbReference type="ARBA" id="ARBA00023136"/>
    </source>
</evidence>
<feature type="transmembrane region" description="Helical" evidence="8">
    <location>
        <begin position="69"/>
        <end position="92"/>
    </location>
</feature>
<keyword evidence="6 8" id="KW-0472">Membrane</keyword>
<name>A0A8H7BSI2_9FUNG</name>
<keyword evidence="4 7" id="KW-0812">Transmembrane</keyword>
<evidence type="ECO:0000256" key="8">
    <source>
        <dbReference type="SAM" id="Phobius"/>
    </source>
</evidence>
<reference evidence="9" key="1">
    <citation type="submission" date="2020-01" db="EMBL/GenBank/DDBJ databases">
        <title>Genome Sequencing of Three Apophysomyces-Like Fungal Strains Confirms a Novel Fungal Genus in the Mucoromycota with divergent Burkholderia-like Endosymbiotic Bacteria.</title>
        <authorList>
            <person name="Stajich J.E."/>
            <person name="Macias A.M."/>
            <person name="Carter-House D."/>
            <person name="Lovett B."/>
            <person name="Kasson L.R."/>
            <person name="Berry K."/>
            <person name="Grigoriev I."/>
            <person name="Chang Y."/>
            <person name="Spatafora J."/>
            <person name="Kasson M.T."/>
        </authorList>
    </citation>
    <scope>NUCLEOTIDE SEQUENCE</scope>
    <source>
        <strain evidence="9">NRRL A-21654</strain>
    </source>
</reference>
<dbReference type="PANTHER" id="PTHR43829">
    <property type="entry name" value="AQUAPORIN OR AQUAGLYCEROPORIN RELATED"/>
    <property type="match status" value="1"/>
</dbReference>
<keyword evidence="3 7" id="KW-0813">Transport</keyword>
<comment type="similarity">
    <text evidence="2 7">Belongs to the MIP/aquaporin (TC 1.A.8) family.</text>
</comment>
<accession>A0A8H7BSI2</accession>
<dbReference type="Gene3D" id="1.20.1080.10">
    <property type="entry name" value="Glycerol uptake facilitator protein"/>
    <property type="match status" value="1"/>
</dbReference>
<feature type="transmembrane region" description="Helical" evidence="8">
    <location>
        <begin position="224"/>
        <end position="242"/>
    </location>
</feature>
<dbReference type="InterPro" id="IPR000425">
    <property type="entry name" value="MIP"/>
</dbReference>
<dbReference type="EMBL" id="JABAYA010000027">
    <property type="protein sequence ID" value="KAF7729227.1"/>
    <property type="molecule type" value="Genomic_DNA"/>
</dbReference>
<dbReference type="SUPFAM" id="SSF81338">
    <property type="entry name" value="Aquaporin-like"/>
    <property type="match status" value="1"/>
</dbReference>
<comment type="caution">
    <text evidence="9">The sequence shown here is derived from an EMBL/GenBank/DDBJ whole genome shotgun (WGS) entry which is preliminary data.</text>
</comment>
<keyword evidence="10" id="KW-1185">Reference proteome</keyword>
<feature type="transmembrane region" description="Helical" evidence="8">
    <location>
        <begin position="194"/>
        <end position="212"/>
    </location>
</feature>
<dbReference type="InterPro" id="IPR023271">
    <property type="entry name" value="Aquaporin-like"/>
</dbReference>
<organism evidence="9 10">
    <name type="scientific">Apophysomyces ossiformis</name>
    <dbReference type="NCBI Taxonomy" id="679940"/>
    <lineage>
        <taxon>Eukaryota</taxon>
        <taxon>Fungi</taxon>
        <taxon>Fungi incertae sedis</taxon>
        <taxon>Mucoromycota</taxon>
        <taxon>Mucoromycotina</taxon>
        <taxon>Mucoromycetes</taxon>
        <taxon>Mucorales</taxon>
        <taxon>Mucorineae</taxon>
        <taxon>Mucoraceae</taxon>
        <taxon>Apophysomyces</taxon>
    </lineage>
</organism>
<dbReference type="InterPro" id="IPR050363">
    <property type="entry name" value="MIP/Aquaporin"/>
</dbReference>
<evidence type="ECO:0000313" key="10">
    <source>
        <dbReference type="Proteomes" id="UP000605846"/>
    </source>
</evidence>
<dbReference type="PRINTS" id="PR00783">
    <property type="entry name" value="MINTRINSICP"/>
</dbReference>
<feature type="transmembrane region" description="Helical" evidence="8">
    <location>
        <begin position="275"/>
        <end position="298"/>
    </location>
</feature>
<dbReference type="OrthoDB" id="3222at2759"/>
<evidence type="ECO:0000256" key="2">
    <source>
        <dbReference type="ARBA" id="ARBA00006175"/>
    </source>
</evidence>
<feature type="transmembrane region" description="Helical" evidence="8">
    <location>
        <begin position="98"/>
        <end position="126"/>
    </location>
</feature>
<proteinExistence type="inferred from homology"/>
<comment type="subcellular location">
    <subcellularLocation>
        <location evidence="1">Membrane</location>
        <topology evidence="1">Multi-pass membrane protein</topology>
    </subcellularLocation>
</comment>
<evidence type="ECO:0000256" key="1">
    <source>
        <dbReference type="ARBA" id="ARBA00004141"/>
    </source>
</evidence>
<feature type="transmembrane region" description="Helical" evidence="8">
    <location>
        <begin position="138"/>
        <end position="158"/>
    </location>
</feature>
<dbReference type="GO" id="GO:0005886">
    <property type="term" value="C:plasma membrane"/>
    <property type="evidence" value="ECO:0007669"/>
    <property type="project" value="TreeGrafter"/>
</dbReference>
<dbReference type="PANTHER" id="PTHR43829:SF24">
    <property type="entry name" value="MIP AQUAPORIN (EUROFUNG)"/>
    <property type="match status" value="1"/>
</dbReference>
<protein>
    <submittedName>
        <fullName evidence="9">Aquaporin-3</fullName>
    </submittedName>
</protein>
<dbReference type="GO" id="GO:0015254">
    <property type="term" value="F:glycerol channel activity"/>
    <property type="evidence" value="ECO:0007669"/>
    <property type="project" value="TreeGrafter"/>
</dbReference>
<evidence type="ECO:0000313" key="9">
    <source>
        <dbReference type="EMBL" id="KAF7729227.1"/>
    </source>
</evidence>
<evidence type="ECO:0000256" key="7">
    <source>
        <dbReference type="RuleBase" id="RU000477"/>
    </source>
</evidence>
<dbReference type="Pfam" id="PF00230">
    <property type="entry name" value="MIP"/>
    <property type="match status" value="1"/>
</dbReference>